<dbReference type="RefSeq" id="WP_272202103.1">
    <property type="nucleotide sequence ID" value="NZ_JAQNSI010000521.1"/>
</dbReference>
<reference evidence="2" key="1">
    <citation type="submission" date="2022-10" db="EMBL/GenBank/DDBJ databases">
        <title>Human gut microbiome strain richness.</title>
        <authorList>
            <person name="Chen-Liaw A."/>
        </authorList>
    </citation>
    <scope>NUCLEOTIDE SEQUENCE</scope>
    <source>
        <strain evidence="2">1001713st1_F9_1001713B170221_170320</strain>
    </source>
</reference>
<protein>
    <submittedName>
        <fullName evidence="2">Uncharacterized protein</fullName>
    </submittedName>
</protein>
<accession>A0AAW6H4N7</accession>
<proteinExistence type="predicted"/>
<evidence type="ECO:0000313" key="2">
    <source>
        <dbReference type="EMBL" id="MDC1902623.1"/>
    </source>
</evidence>
<sequence>YEASSLSASDMRQYEYMNHVKTFVTHWYAFDESSYEKNISLALNLIGNKGKELLNEYNDVNMLNSLIQKNIRYGVRIKDVEINTQTIPVSGKIIFTQTGYRARGSISRNIEAEFTIYDMLSRSEENAHGAKIEDWIVRYSEPVESNGTNTSQAASPGKNENQSETSKPTDHGTE</sequence>
<gene>
    <name evidence="2" type="ORF">POZ10_18585</name>
</gene>
<dbReference type="AlphaFoldDB" id="A0AAW6H4N7"/>
<dbReference type="Proteomes" id="UP001222603">
    <property type="component" value="Unassembled WGS sequence"/>
</dbReference>
<organism evidence="2 3">
    <name type="scientific">Bacteroides uniformis</name>
    <dbReference type="NCBI Taxonomy" id="820"/>
    <lineage>
        <taxon>Bacteria</taxon>
        <taxon>Pseudomonadati</taxon>
        <taxon>Bacteroidota</taxon>
        <taxon>Bacteroidia</taxon>
        <taxon>Bacteroidales</taxon>
        <taxon>Bacteroidaceae</taxon>
        <taxon>Bacteroides</taxon>
    </lineage>
</organism>
<evidence type="ECO:0000256" key="1">
    <source>
        <dbReference type="SAM" id="MobiDB-lite"/>
    </source>
</evidence>
<feature type="compositionally biased region" description="Polar residues" evidence="1">
    <location>
        <begin position="143"/>
        <end position="166"/>
    </location>
</feature>
<dbReference type="EMBL" id="JAQNSI010000521">
    <property type="protein sequence ID" value="MDC1902623.1"/>
    <property type="molecule type" value="Genomic_DNA"/>
</dbReference>
<name>A0AAW6H4N7_BACUN</name>
<feature type="region of interest" description="Disordered" evidence="1">
    <location>
        <begin position="143"/>
        <end position="174"/>
    </location>
</feature>
<evidence type="ECO:0000313" key="3">
    <source>
        <dbReference type="Proteomes" id="UP001222603"/>
    </source>
</evidence>
<feature type="non-terminal residue" evidence="2">
    <location>
        <position position="1"/>
    </location>
</feature>
<comment type="caution">
    <text evidence="2">The sequence shown here is derived from an EMBL/GenBank/DDBJ whole genome shotgun (WGS) entry which is preliminary data.</text>
</comment>